<dbReference type="EMBL" id="JAAMPC010000008">
    <property type="protein sequence ID" value="KAG2298004.1"/>
    <property type="molecule type" value="Genomic_DNA"/>
</dbReference>
<evidence type="ECO:0000313" key="4">
    <source>
        <dbReference type="Proteomes" id="UP000886595"/>
    </source>
</evidence>
<keyword evidence="2" id="KW-0472">Membrane</keyword>
<sequence>MKSQKQESGVKKMKRITKIIALASIFSFVLSYSSLISSLQQSLHLLSMYINLVDKKYMFLLCNGIVGFIMGNFKTLLHGNVINIVEETEELRINNMRKSETKNVVALLGEQRVSKEEVMTLLGEQRVSKEEVMTLLGEQRVSKEEEVVALLEEQCVSKEGEERVDLLRGEEEDVTTVVEDEDGGRDLTVIRMDDHDDDDDDETNDNFLSSEDLNKKCEEFIRKMKAGIRLESQKLIAS</sequence>
<comment type="caution">
    <text evidence="3">The sequence shown here is derived from an EMBL/GenBank/DDBJ whole genome shotgun (WGS) entry which is preliminary data.</text>
</comment>
<feature type="transmembrane region" description="Helical" evidence="2">
    <location>
        <begin position="57"/>
        <end position="77"/>
    </location>
</feature>
<keyword evidence="2" id="KW-0812">Transmembrane</keyword>
<protein>
    <submittedName>
        <fullName evidence="3">Uncharacterized protein</fullName>
    </submittedName>
</protein>
<evidence type="ECO:0000313" key="3">
    <source>
        <dbReference type="EMBL" id="KAG2298004.1"/>
    </source>
</evidence>
<accession>A0A8X7V0V7</accession>
<dbReference type="Proteomes" id="UP000886595">
    <property type="component" value="Unassembled WGS sequence"/>
</dbReference>
<keyword evidence="2" id="KW-1133">Transmembrane helix</keyword>
<feature type="compositionally biased region" description="Acidic residues" evidence="1">
    <location>
        <begin position="195"/>
        <end position="204"/>
    </location>
</feature>
<dbReference type="PANTHER" id="PTHR34947:SF3">
    <property type="entry name" value="TRANSMEMBRANE PROTEIN"/>
    <property type="match status" value="1"/>
</dbReference>
<feature type="region of interest" description="Disordered" evidence="1">
    <location>
        <begin position="183"/>
        <end position="208"/>
    </location>
</feature>
<evidence type="ECO:0000256" key="1">
    <source>
        <dbReference type="SAM" id="MobiDB-lite"/>
    </source>
</evidence>
<name>A0A8X7V0V7_BRACI</name>
<gene>
    <name evidence="3" type="ORF">Bca52824_034476</name>
</gene>
<organism evidence="3 4">
    <name type="scientific">Brassica carinata</name>
    <name type="common">Ethiopian mustard</name>
    <name type="synonym">Abyssinian cabbage</name>
    <dbReference type="NCBI Taxonomy" id="52824"/>
    <lineage>
        <taxon>Eukaryota</taxon>
        <taxon>Viridiplantae</taxon>
        <taxon>Streptophyta</taxon>
        <taxon>Embryophyta</taxon>
        <taxon>Tracheophyta</taxon>
        <taxon>Spermatophyta</taxon>
        <taxon>Magnoliopsida</taxon>
        <taxon>eudicotyledons</taxon>
        <taxon>Gunneridae</taxon>
        <taxon>Pentapetalae</taxon>
        <taxon>rosids</taxon>
        <taxon>malvids</taxon>
        <taxon>Brassicales</taxon>
        <taxon>Brassicaceae</taxon>
        <taxon>Brassiceae</taxon>
        <taxon>Brassica</taxon>
    </lineage>
</organism>
<reference evidence="3 4" key="1">
    <citation type="submission" date="2020-02" db="EMBL/GenBank/DDBJ databases">
        <authorList>
            <person name="Ma Q."/>
            <person name="Huang Y."/>
            <person name="Song X."/>
            <person name="Pei D."/>
        </authorList>
    </citation>
    <scope>NUCLEOTIDE SEQUENCE [LARGE SCALE GENOMIC DNA]</scope>
    <source>
        <strain evidence="3">Sxm20200214</strain>
        <tissue evidence="3">Leaf</tissue>
    </source>
</reference>
<proteinExistence type="predicted"/>
<dbReference type="PANTHER" id="PTHR34947">
    <property type="entry name" value="TRANSMEMBRANE PROTEIN"/>
    <property type="match status" value="1"/>
</dbReference>
<dbReference type="OrthoDB" id="1727102at2759"/>
<evidence type="ECO:0000256" key="2">
    <source>
        <dbReference type="SAM" id="Phobius"/>
    </source>
</evidence>
<dbReference type="AlphaFoldDB" id="A0A8X7V0V7"/>
<keyword evidence="4" id="KW-1185">Reference proteome</keyword>